<comment type="pathway">
    <text evidence="1 9">Cell wall biogenesis; peptidoglycan biosynthesis.</text>
</comment>
<dbReference type="SUPFAM" id="SSF141523">
    <property type="entry name" value="L,D-transpeptidase catalytic domain-like"/>
    <property type="match status" value="1"/>
</dbReference>
<evidence type="ECO:0000313" key="13">
    <source>
        <dbReference type="Proteomes" id="UP001059380"/>
    </source>
</evidence>
<comment type="similarity">
    <text evidence="2">Belongs to the YkuD family.</text>
</comment>
<dbReference type="GO" id="GO:0071555">
    <property type="term" value="P:cell wall organization"/>
    <property type="evidence" value="ECO:0007669"/>
    <property type="project" value="UniProtKB-UniRule"/>
</dbReference>
<evidence type="ECO:0000256" key="1">
    <source>
        <dbReference type="ARBA" id="ARBA00004752"/>
    </source>
</evidence>
<keyword evidence="10" id="KW-0732">Signal</keyword>
<evidence type="ECO:0000256" key="5">
    <source>
        <dbReference type="ARBA" id="ARBA00022801"/>
    </source>
</evidence>
<evidence type="ECO:0000256" key="6">
    <source>
        <dbReference type="ARBA" id="ARBA00022960"/>
    </source>
</evidence>
<dbReference type="GO" id="GO:0016757">
    <property type="term" value="F:glycosyltransferase activity"/>
    <property type="evidence" value="ECO:0007669"/>
    <property type="project" value="UniProtKB-KW"/>
</dbReference>
<accession>A0A9J7BRR2</accession>
<keyword evidence="3" id="KW-0328">Glycosyltransferase</keyword>
<dbReference type="Gene3D" id="2.40.440.10">
    <property type="entry name" value="L,D-transpeptidase catalytic domain-like"/>
    <property type="match status" value="1"/>
</dbReference>
<dbReference type="GO" id="GO:0008360">
    <property type="term" value="P:regulation of cell shape"/>
    <property type="evidence" value="ECO:0007669"/>
    <property type="project" value="UniProtKB-UniRule"/>
</dbReference>
<feature type="domain" description="L,D-TPase catalytic" evidence="11">
    <location>
        <begin position="27"/>
        <end position="147"/>
    </location>
</feature>
<dbReference type="InterPro" id="IPR005490">
    <property type="entry name" value="LD_TPept_cat_dom"/>
</dbReference>
<evidence type="ECO:0000256" key="10">
    <source>
        <dbReference type="SAM" id="SignalP"/>
    </source>
</evidence>
<evidence type="ECO:0000256" key="7">
    <source>
        <dbReference type="ARBA" id="ARBA00022984"/>
    </source>
</evidence>
<feature type="chain" id="PRO_5039896556" evidence="10">
    <location>
        <begin position="22"/>
        <end position="210"/>
    </location>
</feature>
<dbReference type="KEGG" id="orp:MOP44_06460"/>
<name>A0A9J7BRR2_9BACT</name>
<dbReference type="PROSITE" id="PS52029">
    <property type="entry name" value="LD_TPASE"/>
    <property type="match status" value="1"/>
</dbReference>
<evidence type="ECO:0000256" key="4">
    <source>
        <dbReference type="ARBA" id="ARBA00022679"/>
    </source>
</evidence>
<evidence type="ECO:0000259" key="11">
    <source>
        <dbReference type="PROSITE" id="PS52029"/>
    </source>
</evidence>
<proteinExistence type="inferred from homology"/>
<dbReference type="GO" id="GO:0071972">
    <property type="term" value="F:peptidoglycan L,D-transpeptidase activity"/>
    <property type="evidence" value="ECO:0007669"/>
    <property type="project" value="TreeGrafter"/>
</dbReference>
<evidence type="ECO:0000313" key="12">
    <source>
        <dbReference type="EMBL" id="UWZ85580.1"/>
    </source>
</evidence>
<protein>
    <submittedName>
        <fullName evidence="12">L,D-transpeptidase</fullName>
    </submittedName>
</protein>
<dbReference type="PANTHER" id="PTHR30582">
    <property type="entry name" value="L,D-TRANSPEPTIDASE"/>
    <property type="match status" value="1"/>
</dbReference>
<dbReference type="GO" id="GO:0005576">
    <property type="term" value="C:extracellular region"/>
    <property type="evidence" value="ECO:0007669"/>
    <property type="project" value="TreeGrafter"/>
</dbReference>
<evidence type="ECO:0000256" key="2">
    <source>
        <dbReference type="ARBA" id="ARBA00005992"/>
    </source>
</evidence>
<dbReference type="CDD" id="cd16913">
    <property type="entry name" value="YkuD_like"/>
    <property type="match status" value="1"/>
</dbReference>
<keyword evidence="6 9" id="KW-0133">Cell shape</keyword>
<dbReference type="EMBL" id="CP093313">
    <property type="protein sequence ID" value="UWZ85580.1"/>
    <property type="molecule type" value="Genomic_DNA"/>
</dbReference>
<evidence type="ECO:0000256" key="8">
    <source>
        <dbReference type="ARBA" id="ARBA00023316"/>
    </source>
</evidence>
<keyword evidence="7 9" id="KW-0573">Peptidoglycan synthesis</keyword>
<dbReference type="Proteomes" id="UP001059380">
    <property type="component" value="Chromosome"/>
</dbReference>
<dbReference type="InterPro" id="IPR050979">
    <property type="entry name" value="LD-transpeptidase"/>
</dbReference>
<evidence type="ECO:0000256" key="9">
    <source>
        <dbReference type="PROSITE-ProRule" id="PRU01373"/>
    </source>
</evidence>
<reference evidence="12" key="1">
    <citation type="submission" date="2021-04" db="EMBL/GenBank/DDBJ databases">
        <title>Phylogenetic analysis of Acidobacteriaceae.</title>
        <authorList>
            <person name="Qiu L."/>
            <person name="Zhang Q."/>
        </authorList>
    </citation>
    <scope>NUCLEOTIDE SEQUENCE</scope>
    <source>
        <strain evidence="12">DSM 25168</strain>
    </source>
</reference>
<feature type="signal peptide" evidence="10">
    <location>
        <begin position="1"/>
        <end position="21"/>
    </location>
</feature>
<dbReference type="Pfam" id="PF03734">
    <property type="entry name" value="YkuD"/>
    <property type="match status" value="1"/>
</dbReference>
<feature type="active site" description="Proton donor/acceptor" evidence="9">
    <location>
        <position position="107"/>
    </location>
</feature>
<dbReference type="GO" id="GO:0018104">
    <property type="term" value="P:peptidoglycan-protein cross-linking"/>
    <property type="evidence" value="ECO:0007669"/>
    <property type="project" value="TreeGrafter"/>
</dbReference>
<keyword evidence="5" id="KW-0378">Hydrolase</keyword>
<keyword evidence="8 9" id="KW-0961">Cell wall biogenesis/degradation</keyword>
<dbReference type="AlphaFoldDB" id="A0A9J7BRR2"/>
<dbReference type="InterPro" id="IPR038063">
    <property type="entry name" value="Transpep_catalytic_dom"/>
</dbReference>
<evidence type="ECO:0000256" key="3">
    <source>
        <dbReference type="ARBA" id="ARBA00022676"/>
    </source>
</evidence>
<dbReference type="RefSeq" id="WP_260795145.1">
    <property type="nucleotide sequence ID" value="NZ_CP093313.1"/>
</dbReference>
<keyword evidence="13" id="KW-1185">Reference proteome</keyword>
<dbReference type="PANTHER" id="PTHR30582:SF24">
    <property type="entry name" value="L,D-TRANSPEPTIDASE ERFK_SRFK-RELATED"/>
    <property type="match status" value="1"/>
</dbReference>
<feature type="active site" description="Nucleophile" evidence="9">
    <location>
        <position position="123"/>
    </location>
</feature>
<organism evidence="12 13">
    <name type="scientific">Occallatibacter riparius</name>
    <dbReference type="NCBI Taxonomy" id="1002689"/>
    <lineage>
        <taxon>Bacteria</taxon>
        <taxon>Pseudomonadati</taxon>
        <taxon>Acidobacteriota</taxon>
        <taxon>Terriglobia</taxon>
        <taxon>Terriglobales</taxon>
        <taxon>Acidobacteriaceae</taxon>
        <taxon>Occallatibacter</taxon>
    </lineage>
</organism>
<sequence length="210" mass="21577">MKLTRLAAAAVLVMGMAAAAAQDATKRVIVVSLEDRKLALVEDGKVTKVYPVAVGKPSTPSPVGTFTIERRVANPVYQHDGKTVQPGPGNPVGTRWMGLSVRGYGIHGTNAPKSIGKAASHGCIRMAKANLEELFALVQVGDTVELIGERNDETAQLFGTDEGPSPAQQPVLTAQAPVAAPAIAATTAPASADTTVQIAKAMTATAGGTR</sequence>
<gene>
    <name evidence="12" type="ORF">MOP44_06460</name>
</gene>
<keyword evidence="4" id="KW-0808">Transferase</keyword>